<feature type="region of interest" description="Disordered" evidence="2">
    <location>
        <begin position="814"/>
        <end position="834"/>
    </location>
</feature>
<feature type="region of interest" description="Disordered" evidence="2">
    <location>
        <begin position="616"/>
        <end position="649"/>
    </location>
</feature>
<feature type="region of interest" description="Disordered" evidence="2">
    <location>
        <begin position="996"/>
        <end position="1026"/>
    </location>
</feature>
<protein>
    <recommendedName>
        <fullName evidence="5">Protein efr3</fullName>
    </recommendedName>
</protein>
<feature type="region of interest" description="Disordered" evidence="2">
    <location>
        <begin position="1045"/>
        <end position="1179"/>
    </location>
</feature>
<dbReference type="EMBL" id="JBBPHU010000001">
    <property type="protein sequence ID" value="KAK7524003.1"/>
    <property type="molecule type" value="Genomic_DNA"/>
</dbReference>
<gene>
    <name evidence="3" type="ORF">IWZ03DRAFT_16103</name>
</gene>
<feature type="region of interest" description="Disordered" evidence="2">
    <location>
        <begin position="1192"/>
        <end position="1214"/>
    </location>
</feature>
<dbReference type="SUPFAM" id="SSF48371">
    <property type="entry name" value="ARM repeat"/>
    <property type="match status" value="1"/>
</dbReference>
<sequence length="1214" mass="130339">MNHIRQSCRPKHQVLILKCYPQLQKGYREAEVKPNSSELSYLLYYASTRRTKLVKVGEFLDKRTAGDVWRRRIGNVLVTLQILKALIEKCPRDIPLYALSLFSILRTVLNSHDITLLEASIPTFETLCAHLDAAALAADNELASLYEEIVQLYAFFANKEKEKEAGQLWTMEIRFRKAGLSAIKAAAGSECLGADAGKQLSVIVPVILVNLYSTEGIALTQLELREKEREDMDKEAAFNRRKSSSTMRTVEDGDPGAVARTTEDSDKMAEEEAGIVALQALRNIFEAVGRDQLRQATAAVLKFISTRVKWTEHFPNGDADGSWATTLFAMMSGWASVQDRFVILVTASHTLVHTKIVEEHLDQEYVLATIITWLLGDARINFIGLSVMDVLIGLVNHILKLLHVKSPSLMNGDAGAKASKETLEAASTPATQTPSASLADVVDGTAAPSEARVRLLKQLKNCIANLAKHIYYNDQIPDMLQAILIRLKPSTGPNQSIAATTAASIEESTAVVDLAASTGSLSEKVPAGSFFSFETARVVALEAVKDILRVANSPSTDADGNKSSIGRSRVSVDVWEGTQWLLRDPIAKVRRSYVNALLTWLELEVRKSDLRVVDPRTDRRDTGKREGDNLARRAVSNASQTRSREKSPRRLRTSFMPLLHLAMYDNALQFATSSDDSADAEFLLLHLLLFRLASKLGVNALLTGLPMMMRLQEDISTVEEATAKIRIGSLVHGYFWALAHAFAFETSPTGLQITAEINRRKERGLWLQGITVPPVELQDIDTRATAAGSSMQEPFDLKLFEDRQELVDRISDGYSDAMYSPPNSPPASPGRSSIPNLNVNVPSFTGLGIDSSLQSSPPRAEVKEALTPAKSNILPVKIRDQMLESWNKEAVLAIMAAHYDASSASGSLSHRTKRAHSAVGAAAGGASTPNGFLGVSAGYGSPNGLPHLSPSPSIIGNHRAALGALNDHHQRNGANGSPTTSSARSAVRLDDLKKVLTNQGDGPLPLTRHGRDSGTAEGGEETVDDDESFISADFSVSEYSYAAPGSSYSHAANPDDPNARPPLSTVPSSTLDANTPTGDPSDPVSPNGHIDHVPPVPPLPAGVEPAAVSKNPSPPGTTSTNANANANGTLRARSLKSRGAQSTRSSRGRSRSRSAAASAISGGQRRTSGASGIIGSGSVGGGKVDLGGLLAGIDVDGDSGDDGVVGIKRGRAPY</sequence>
<evidence type="ECO:0000256" key="2">
    <source>
        <dbReference type="SAM" id="MobiDB-lite"/>
    </source>
</evidence>
<dbReference type="PANTHER" id="PTHR47766">
    <property type="entry name" value="PROTEIN EFR3"/>
    <property type="match status" value="1"/>
</dbReference>
<comment type="similarity">
    <text evidence="1">Belongs to the EFR3 family.</text>
</comment>
<reference evidence="3 4" key="1">
    <citation type="submission" date="2024-04" db="EMBL/GenBank/DDBJ databases">
        <title>Phyllosticta paracitricarpa is synonymous to the EU quarantine fungus P. citricarpa based on phylogenomic analyses.</title>
        <authorList>
            <consortium name="Lawrence Berkeley National Laboratory"/>
            <person name="Van Ingen-Buijs V.A."/>
            <person name="Van Westerhoven A.C."/>
            <person name="Haridas S."/>
            <person name="Skiadas P."/>
            <person name="Martin F."/>
            <person name="Groenewald J.Z."/>
            <person name="Crous P.W."/>
            <person name="Seidl M.F."/>
        </authorList>
    </citation>
    <scope>NUCLEOTIDE SEQUENCE [LARGE SCALE GENOMIC DNA]</scope>
    <source>
        <strain evidence="3 4">CBS 123371</strain>
    </source>
</reference>
<name>A0ABR1KYS5_9PEZI</name>
<evidence type="ECO:0000256" key="1">
    <source>
        <dbReference type="ARBA" id="ARBA00010216"/>
    </source>
</evidence>
<feature type="compositionally biased region" description="Low complexity" evidence="2">
    <location>
        <begin position="1153"/>
        <end position="1171"/>
    </location>
</feature>
<organism evidence="3 4">
    <name type="scientific">Phyllosticta citriasiana</name>
    <dbReference type="NCBI Taxonomy" id="595635"/>
    <lineage>
        <taxon>Eukaryota</taxon>
        <taxon>Fungi</taxon>
        <taxon>Dikarya</taxon>
        <taxon>Ascomycota</taxon>
        <taxon>Pezizomycotina</taxon>
        <taxon>Dothideomycetes</taxon>
        <taxon>Dothideomycetes incertae sedis</taxon>
        <taxon>Botryosphaeriales</taxon>
        <taxon>Phyllostictaceae</taxon>
        <taxon>Phyllosticta</taxon>
    </lineage>
</organism>
<feature type="compositionally biased region" description="Polar residues" evidence="2">
    <location>
        <begin position="1065"/>
        <end position="1078"/>
    </location>
</feature>
<dbReference type="InterPro" id="IPR016024">
    <property type="entry name" value="ARM-type_fold"/>
</dbReference>
<dbReference type="Proteomes" id="UP001363622">
    <property type="component" value="Unassembled WGS sequence"/>
</dbReference>
<evidence type="ECO:0000313" key="3">
    <source>
        <dbReference type="EMBL" id="KAK7524003.1"/>
    </source>
</evidence>
<evidence type="ECO:0000313" key="4">
    <source>
        <dbReference type="Proteomes" id="UP001363622"/>
    </source>
</evidence>
<dbReference type="InterPro" id="IPR049150">
    <property type="entry name" value="EFR3_HEAT-like_rpt"/>
</dbReference>
<evidence type="ECO:0008006" key="5">
    <source>
        <dbReference type="Google" id="ProtNLM"/>
    </source>
</evidence>
<comment type="caution">
    <text evidence="3">The sequence shown here is derived from an EMBL/GenBank/DDBJ whole genome shotgun (WGS) entry which is preliminary data.</text>
</comment>
<dbReference type="PANTHER" id="PTHR47766:SF1">
    <property type="entry name" value="PROTEIN EFR3"/>
    <property type="match status" value="1"/>
</dbReference>
<proteinExistence type="inferred from homology"/>
<feature type="region of interest" description="Disordered" evidence="2">
    <location>
        <begin position="233"/>
        <end position="265"/>
    </location>
</feature>
<feature type="compositionally biased region" description="Low complexity" evidence="2">
    <location>
        <begin position="1117"/>
        <end position="1145"/>
    </location>
</feature>
<keyword evidence="4" id="KW-1185">Reference proteome</keyword>
<accession>A0ABR1KYS5</accession>
<dbReference type="InterPro" id="IPR039786">
    <property type="entry name" value="EFR3"/>
</dbReference>
<dbReference type="Pfam" id="PF21072">
    <property type="entry name" value="EFR3"/>
    <property type="match status" value="1"/>
</dbReference>
<feature type="compositionally biased region" description="Basic and acidic residues" evidence="2">
    <location>
        <begin position="616"/>
        <end position="631"/>
    </location>
</feature>